<dbReference type="InterPro" id="IPR050953">
    <property type="entry name" value="N4_N6_ade-DNA_methylase"/>
</dbReference>
<evidence type="ECO:0000256" key="1">
    <source>
        <dbReference type="ARBA" id="ARBA00006594"/>
    </source>
</evidence>
<dbReference type="PROSITE" id="PS00092">
    <property type="entry name" value="N6_MTASE"/>
    <property type="match status" value="1"/>
</dbReference>
<accession>A0A3S9PZT7</accession>
<name>A0A3S9PZT7_9ACTO</name>
<dbReference type="PRINTS" id="PR00507">
    <property type="entry name" value="N12N6MTFRASE"/>
</dbReference>
<keyword evidence="10" id="KW-1185">Reference proteome</keyword>
<dbReference type="Pfam" id="PF22837">
    <property type="entry name" value="M_Eco57I_C"/>
    <property type="match status" value="1"/>
</dbReference>
<evidence type="ECO:0000256" key="4">
    <source>
        <dbReference type="ARBA" id="ARBA00022679"/>
    </source>
</evidence>
<dbReference type="Pfam" id="PF07669">
    <property type="entry name" value="Eco57I"/>
    <property type="match status" value="1"/>
</dbReference>
<dbReference type="GO" id="GO:0006304">
    <property type="term" value="P:DNA modification"/>
    <property type="evidence" value="ECO:0007669"/>
    <property type="project" value="InterPro"/>
</dbReference>
<dbReference type="EMBL" id="CP034593">
    <property type="protein sequence ID" value="AZQ77844.1"/>
    <property type="molecule type" value="Genomic_DNA"/>
</dbReference>
<dbReference type="InterPro" id="IPR002052">
    <property type="entry name" value="DNA_methylase_N6_adenine_CS"/>
</dbReference>
<evidence type="ECO:0000256" key="5">
    <source>
        <dbReference type="ARBA" id="ARBA00022691"/>
    </source>
</evidence>
<comment type="similarity">
    <text evidence="1">Belongs to the N(4)/N(6)-methyltransferase family.</text>
</comment>
<evidence type="ECO:0000259" key="7">
    <source>
        <dbReference type="Pfam" id="PF07669"/>
    </source>
</evidence>
<dbReference type="GO" id="GO:0032259">
    <property type="term" value="P:methylation"/>
    <property type="evidence" value="ECO:0007669"/>
    <property type="project" value="UniProtKB-KW"/>
</dbReference>
<evidence type="ECO:0000313" key="10">
    <source>
        <dbReference type="Proteomes" id="UP000280344"/>
    </source>
</evidence>
<dbReference type="EC" id="2.1.1.72" evidence="2"/>
<comment type="catalytic activity">
    <reaction evidence="6">
        <text>a 2'-deoxyadenosine in DNA + S-adenosyl-L-methionine = an N(6)-methyl-2'-deoxyadenosine in DNA + S-adenosyl-L-homocysteine + H(+)</text>
        <dbReference type="Rhea" id="RHEA:15197"/>
        <dbReference type="Rhea" id="RHEA-COMP:12418"/>
        <dbReference type="Rhea" id="RHEA-COMP:12419"/>
        <dbReference type="ChEBI" id="CHEBI:15378"/>
        <dbReference type="ChEBI" id="CHEBI:57856"/>
        <dbReference type="ChEBI" id="CHEBI:59789"/>
        <dbReference type="ChEBI" id="CHEBI:90615"/>
        <dbReference type="ChEBI" id="CHEBI:90616"/>
        <dbReference type="EC" id="2.1.1.72"/>
    </reaction>
</comment>
<dbReference type="GO" id="GO:0003676">
    <property type="term" value="F:nucleic acid binding"/>
    <property type="evidence" value="ECO:0007669"/>
    <property type="project" value="InterPro"/>
</dbReference>
<dbReference type="InterPro" id="IPR029063">
    <property type="entry name" value="SAM-dependent_MTases_sf"/>
</dbReference>
<dbReference type="Proteomes" id="UP000280344">
    <property type="component" value="Chromosome"/>
</dbReference>
<dbReference type="PANTHER" id="PTHR33841">
    <property type="entry name" value="DNA METHYLTRANSFERASE YEEA-RELATED"/>
    <property type="match status" value="1"/>
</dbReference>
<dbReference type="InterPro" id="IPR054520">
    <property type="entry name" value="M_Eco57I_C"/>
</dbReference>
<feature type="domain" description="Type II methyltransferase M.TaqI-like" evidence="7">
    <location>
        <begin position="87"/>
        <end position="202"/>
    </location>
</feature>
<evidence type="ECO:0000256" key="6">
    <source>
        <dbReference type="ARBA" id="ARBA00047942"/>
    </source>
</evidence>
<dbReference type="Gene3D" id="3.40.50.150">
    <property type="entry name" value="Vaccinia Virus protein VP39"/>
    <property type="match status" value="1"/>
</dbReference>
<protein>
    <recommendedName>
        <fullName evidence="2">site-specific DNA-methyltransferase (adenine-specific)</fullName>
        <ecNumber evidence="2">2.1.1.72</ecNumber>
    </recommendedName>
</protein>
<dbReference type="CDD" id="cd02440">
    <property type="entry name" value="AdoMet_MTases"/>
    <property type="match status" value="1"/>
</dbReference>
<dbReference type="REBASE" id="290674">
    <property type="entry name" value="M.FspT48ORF11330P"/>
</dbReference>
<keyword evidence="5" id="KW-0949">S-adenosyl-L-methionine</keyword>
<evidence type="ECO:0000256" key="3">
    <source>
        <dbReference type="ARBA" id="ARBA00022603"/>
    </source>
</evidence>
<dbReference type="InterPro" id="IPR011639">
    <property type="entry name" value="MethylTrfase_TaqI-like_dom"/>
</dbReference>
<evidence type="ECO:0000259" key="8">
    <source>
        <dbReference type="Pfam" id="PF22837"/>
    </source>
</evidence>
<dbReference type="RefSeq" id="WP_126704647.1">
    <property type="nucleotide sequence ID" value="NZ_CP034593.1"/>
</dbReference>
<evidence type="ECO:0000256" key="2">
    <source>
        <dbReference type="ARBA" id="ARBA00011900"/>
    </source>
</evidence>
<dbReference type="GO" id="GO:0009007">
    <property type="term" value="F:site-specific DNA-methyltransferase (adenine-specific) activity"/>
    <property type="evidence" value="ECO:0007669"/>
    <property type="project" value="UniProtKB-EC"/>
</dbReference>
<dbReference type="KEGG" id="flh:EJ997_11330"/>
<keyword evidence="4 9" id="KW-0808">Transferase</keyword>
<feature type="domain" description="Type II methyltransferase M.Eco57I C-terminal" evidence="8">
    <location>
        <begin position="252"/>
        <end position="507"/>
    </location>
</feature>
<dbReference type="SUPFAM" id="SSF53335">
    <property type="entry name" value="S-adenosyl-L-methionine-dependent methyltransferases"/>
    <property type="match status" value="1"/>
</dbReference>
<organism evidence="9 10">
    <name type="scientific">Flaviflexus ciconiae</name>
    <dbReference type="NCBI Taxonomy" id="2496867"/>
    <lineage>
        <taxon>Bacteria</taxon>
        <taxon>Bacillati</taxon>
        <taxon>Actinomycetota</taxon>
        <taxon>Actinomycetes</taxon>
        <taxon>Actinomycetales</taxon>
        <taxon>Actinomycetaceae</taxon>
        <taxon>Flaviflexus</taxon>
    </lineage>
</organism>
<sequence length="538" mass="59908">MSKFEAKVLPNSDKLRGGYYTPAPIAKFLTNWAVPVSPRMNRQVRVLEPSCGDGAILQNLNSGDLDVTAVEIVESEAKKAASLGIGKVINEDFFIWVQERSRDLEFDAVVGNPPYIRFGNWDTKSRDSALTLMKNSGLRPSKLTNAWVPFVVGAINSTRLGGKVGLVLPAEILQVGYAAQLRDYLVAHCSHITIVSFDKLVFPGVLQEVILLLLEVGHGPAMIRTHEVHDVSALENLRVDGEEVRASLNPGEKWTYYYLDTELIKLLRNVQSNEAFSPVSRSARVNVGIVTGRNSFFCLTSEESKSKGLEPWTIPLLSRSGHLQGVTLTHSDFSENEAKDYRTRLLAIPENTEIHKFPRLASYVQAGEEAEVHTGYKTRIRKSWWSVPSIAIPDGFMLRQIHRSPRIYGNEARATSTDTVHRVFLETSAFTAEQLSVAALNSVTCALAEVYGRSYGGGILELEPSEASGLLIPDPKLIEKKLVVNVDSLLRLGKEDEARQLVDQVVLQNILNMPSREVEGFSRILTTMRERRLKRSRK</sequence>
<dbReference type="OrthoDB" id="32195at2"/>
<proteinExistence type="inferred from homology"/>
<dbReference type="AlphaFoldDB" id="A0A3S9PZT7"/>
<keyword evidence="3 9" id="KW-0489">Methyltransferase</keyword>
<reference evidence="9 10" key="1">
    <citation type="submission" date="2018-12" db="EMBL/GenBank/DDBJ databases">
        <title>Complete genome sequence of Flaviflexus sp. H23T48.</title>
        <authorList>
            <person name="Bae J.-W."/>
            <person name="Lee J.-Y."/>
        </authorList>
    </citation>
    <scope>NUCLEOTIDE SEQUENCE [LARGE SCALE GENOMIC DNA]</scope>
    <source>
        <strain evidence="9 10">H23T48</strain>
    </source>
</reference>
<evidence type="ECO:0000313" key="9">
    <source>
        <dbReference type="EMBL" id="AZQ77844.1"/>
    </source>
</evidence>
<gene>
    <name evidence="9" type="ORF">EJ997_11330</name>
</gene>
<dbReference type="PANTHER" id="PTHR33841:SF5">
    <property type="entry name" value="DNA METHYLASE (MODIFICATION METHYLASE) (METHYLTRANSFERASE)-RELATED"/>
    <property type="match status" value="1"/>
</dbReference>